<protein>
    <recommendedName>
        <fullName evidence="5">Nucleoporin Nup54 alpha-helical domain-containing protein</fullName>
    </recommendedName>
</protein>
<sequence>MAASPFQFGAASAAPPASPFGFSTANAAAAPASTAPTFGAAASAPAFGAPTSTAGFSFGTSTTTAPAATPGFGTAFGAAAAKLSTFGAASSAPAFGAQPAPAFGASSGGMFSFPSAAPAASAPSLFGATSAPAFGAPSSAPSMFGATSAPAFGAPAATPSLFPASAATATTASLLGVTTTANIFGQPQQQQQQQQQIFGASGQAQLPGLVDGSGLTADDAVRALTRIAASYNPASPDYRFQTLLLSVLERPEQRVKPPGFVDENRWRAALAAIKGPNNPQKLWPVVANGFADLTIRSRMQAQAVSQNESRLKELQERATALSRRATEEFRARVMELQREHTNLRHKMLHVMRCVDMLESRLGLSAGYNVQQSRQKVTGVNRQLARLEDALNPASAAAGLQRRLEAVAAAARMRGGNSIGGAGSHGGQGSVRLDDRSQAQLFAVLRDHAEAVRQLQGVLKQDELDVVVLKKLTSSDNGTGTSEMGGDAFSVAL</sequence>
<dbReference type="InterPro" id="IPR024864">
    <property type="entry name" value="Nup54/Nup57/Nup44"/>
</dbReference>
<dbReference type="InterPro" id="IPR025712">
    <property type="entry name" value="Nup54_alpha-helical_dom"/>
</dbReference>
<gene>
    <name evidence="6" type="ORF">VaNZ11_007948</name>
</gene>
<feature type="domain" description="Nucleoporin Nup54 alpha-helical" evidence="5">
    <location>
        <begin position="258"/>
        <end position="385"/>
    </location>
</feature>
<dbReference type="PANTHER" id="PTHR13000:SF0">
    <property type="entry name" value="NUCLEOPORIN P54"/>
    <property type="match status" value="1"/>
</dbReference>
<keyword evidence="3" id="KW-0539">Nucleus</keyword>
<accession>A0ABQ5S4S4</accession>
<keyword evidence="7" id="KW-1185">Reference proteome</keyword>
<organism evidence="6 7">
    <name type="scientific">Volvox africanus</name>
    <dbReference type="NCBI Taxonomy" id="51714"/>
    <lineage>
        <taxon>Eukaryota</taxon>
        <taxon>Viridiplantae</taxon>
        <taxon>Chlorophyta</taxon>
        <taxon>core chlorophytes</taxon>
        <taxon>Chlorophyceae</taxon>
        <taxon>CS clade</taxon>
        <taxon>Chlamydomonadales</taxon>
        <taxon>Volvocaceae</taxon>
        <taxon>Volvox</taxon>
    </lineage>
</organism>
<evidence type="ECO:0000259" key="5">
    <source>
        <dbReference type="Pfam" id="PF13874"/>
    </source>
</evidence>
<proteinExistence type="predicted"/>
<feature type="coiled-coil region" evidence="4">
    <location>
        <begin position="304"/>
        <end position="389"/>
    </location>
</feature>
<evidence type="ECO:0000256" key="4">
    <source>
        <dbReference type="SAM" id="Coils"/>
    </source>
</evidence>
<evidence type="ECO:0000256" key="3">
    <source>
        <dbReference type="ARBA" id="ARBA00023242"/>
    </source>
</evidence>
<name>A0ABQ5S4S4_9CHLO</name>
<evidence type="ECO:0000313" key="7">
    <source>
        <dbReference type="Proteomes" id="UP001165090"/>
    </source>
</evidence>
<dbReference type="Proteomes" id="UP001165090">
    <property type="component" value="Unassembled WGS sequence"/>
</dbReference>
<dbReference type="Pfam" id="PF13874">
    <property type="entry name" value="Nup54"/>
    <property type="match status" value="1"/>
</dbReference>
<dbReference type="EMBL" id="BSDZ01000020">
    <property type="protein sequence ID" value="GLI64629.1"/>
    <property type="molecule type" value="Genomic_DNA"/>
</dbReference>
<keyword evidence="4" id="KW-0175">Coiled coil</keyword>
<evidence type="ECO:0000256" key="2">
    <source>
        <dbReference type="ARBA" id="ARBA00022448"/>
    </source>
</evidence>
<evidence type="ECO:0000256" key="1">
    <source>
        <dbReference type="ARBA" id="ARBA00004123"/>
    </source>
</evidence>
<comment type="subcellular location">
    <subcellularLocation>
        <location evidence="1">Nucleus</location>
    </subcellularLocation>
</comment>
<reference evidence="6 7" key="1">
    <citation type="journal article" date="2023" name="IScience">
        <title>Expanded male sex-determining region conserved during the evolution of homothallism in the green alga Volvox.</title>
        <authorList>
            <person name="Yamamoto K."/>
            <person name="Matsuzaki R."/>
            <person name="Mahakham W."/>
            <person name="Heman W."/>
            <person name="Sekimoto H."/>
            <person name="Kawachi M."/>
            <person name="Minakuchi Y."/>
            <person name="Toyoda A."/>
            <person name="Nozaki H."/>
        </authorList>
    </citation>
    <scope>NUCLEOTIDE SEQUENCE [LARGE SCALE GENOMIC DNA]</scope>
    <source>
        <strain evidence="6 7">NIES-4468</strain>
    </source>
</reference>
<evidence type="ECO:0000313" key="6">
    <source>
        <dbReference type="EMBL" id="GLI64629.1"/>
    </source>
</evidence>
<keyword evidence="2" id="KW-0813">Transport</keyword>
<dbReference type="PANTHER" id="PTHR13000">
    <property type="entry name" value="NUCLEOPORIN P54"/>
    <property type="match status" value="1"/>
</dbReference>
<comment type="caution">
    <text evidence="6">The sequence shown here is derived from an EMBL/GenBank/DDBJ whole genome shotgun (WGS) entry which is preliminary data.</text>
</comment>